<keyword evidence="2" id="KW-1185">Reference proteome</keyword>
<reference evidence="1 2" key="1">
    <citation type="submission" date="2023-01" db="EMBL/GenBank/DDBJ databases">
        <authorList>
            <person name="Whitehead M."/>
        </authorList>
    </citation>
    <scope>NUCLEOTIDE SEQUENCE [LARGE SCALE GENOMIC DNA]</scope>
</reference>
<dbReference type="Proteomes" id="UP001160148">
    <property type="component" value="Unassembled WGS sequence"/>
</dbReference>
<proteinExistence type="predicted"/>
<comment type="caution">
    <text evidence="1">The sequence shown here is derived from an EMBL/GenBank/DDBJ whole genome shotgun (WGS) entry which is preliminary data.</text>
</comment>
<gene>
    <name evidence="1" type="ORF">MEUPH1_LOCUS10596</name>
</gene>
<dbReference type="AlphaFoldDB" id="A0AAV0WFG1"/>
<organism evidence="1 2">
    <name type="scientific">Macrosiphum euphorbiae</name>
    <name type="common">potato aphid</name>
    <dbReference type="NCBI Taxonomy" id="13131"/>
    <lineage>
        <taxon>Eukaryota</taxon>
        <taxon>Metazoa</taxon>
        <taxon>Ecdysozoa</taxon>
        <taxon>Arthropoda</taxon>
        <taxon>Hexapoda</taxon>
        <taxon>Insecta</taxon>
        <taxon>Pterygota</taxon>
        <taxon>Neoptera</taxon>
        <taxon>Paraneoptera</taxon>
        <taxon>Hemiptera</taxon>
        <taxon>Sternorrhyncha</taxon>
        <taxon>Aphidomorpha</taxon>
        <taxon>Aphidoidea</taxon>
        <taxon>Aphididae</taxon>
        <taxon>Macrosiphini</taxon>
        <taxon>Macrosiphum</taxon>
    </lineage>
</organism>
<dbReference type="EMBL" id="CARXXK010000002">
    <property type="protein sequence ID" value="CAI6354629.1"/>
    <property type="molecule type" value="Genomic_DNA"/>
</dbReference>
<sequence>MNTQHKYDNGTASYGLNKSSQNDLLDRMNEFINSMRVHGKTSLLPFQKGIIVSNTSLKNLFIDMKETYGLSYILTRKLDQDGLENLYSFLKGMLESANNDMTVLDLKYW</sequence>
<accession>A0AAV0WFG1</accession>
<name>A0AAV0WFG1_9HEMI</name>
<protein>
    <submittedName>
        <fullName evidence="1">Uncharacterized protein</fullName>
    </submittedName>
</protein>
<evidence type="ECO:0000313" key="1">
    <source>
        <dbReference type="EMBL" id="CAI6354629.1"/>
    </source>
</evidence>
<evidence type="ECO:0000313" key="2">
    <source>
        <dbReference type="Proteomes" id="UP001160148"/>
    </source>
</evidence>